<dbReference type="EMBL" id="JAFIQS010000018">
    <property type="protein sequence ID" value="KAG5162524.1"/>
    <property type="molecule type" value="Genomic_DNA"/>
</dbReference>
<feature type="region of interest" description="Disordered" evidence="4">
    <location>
        <begin position="227"/>
        <end position="286"/>
    </location>
</feature>
<dbReference type="GO" id="GO:0000981">
    <property type="term" value="F:DNA-binding transcription factor activity, RNA polymerase II-specific"/>
    <property type="evidence" value="ECO:0007669"/>
    <property type="project" value="TreeGrafter"/>
</dbReference>
<accession>A0A8H7XN61</accession>
<dbReference type="InterPro" id="IPR051356">
    <property type="entry name" value="SOX/SOX-like_TF"/>
</dbReference>
<dbReference type="SMART" id="SM00398">
    <property type="entry name" value="HMG"/>
    <property type="match status" value="1"/>
</dbReference>
<dbReference type="Gene3D" id="1.10.30.10">
    <property type="entry name" value="High mobility group box domain"/>
    <property type="match status" value="1"/>
</dbReference>
<protein>
    <recommendedName>
        <fullName evidence="5">HMG box domain-containing protein</fullName>
    </recommendedName>
</protein>
<dbReference type="PROSITE" id="PS50118">
    <property type="entry name" value="HMG_BOX_2"/>
    <property type="match status" value="1"/>
</dbReference>
<evidence type="ECO:0000259" key="5">
    <source>
        <dbReference type="PROSITE" id="PS50118"/>
    </source>
</evidence>
<evidence type="ECO:0000256" key="2">
    <source>
        <dbReference type="ARBA" id="ARBA00023242"/>
    </source>
</evidence>
<dbReference type="InterPro" id="IPR009071">
    <property type="entry name" value="HMG_box_dom"/>
</dbReference>
<feature type="DNA-binding region" description="HMG box" evidence="3">
    <location>
        <begin position="84"/>
        <end position="153"/>
    </location>
</feature>
<feature type="compositionally biased region" description="Low complexity" evidence="4">
    <location>
        <begin position="258"/>
        <end position="269"/>
    </location>
</feature>
<dbReference type="PANTHER" id="PTHR45789:SF2">
    <property type="entry name" value="FI18025P1"/>
    <property type="match status" value="1"/>
</dbReference>
<sequence>MPAERTKGLKRSASAGNTYVWTSQPEPTNGSEVSFTSAMTSWSFSDTPPPLVDAPSEFVMFPPEGDAAAPRRQPHSKKKPENHIPRPPNAFILFRSSFIKSQHVSTAVETNHSTLSKIIGLTWQSLPEDQRQIWHQKAKEALDEHKRKFPKYAFRPVQTKAKGGPVEKRKVREVEPKDIKRCTKIAQLLVEGKKGSELNAAVEEFDKYHVPEIVTRFEAPITAHAFRRSSSAPVPDTDNSRPQSFLQHVASSPRKPRSSSTRPTRCSTPDNSTTPNLSPANGNVAAVPEPLIEGPLKEEPAFNFGTFSFDNIVSPLPTYDCDPLSASLNNGSFHASLTIDTSFMQQWDASPSPGTPSTPDYMSNSSPLLSSPPTPSYSSTYDAFDHQLSNAFDDFSVNYPTFDQSCGVPQQNICGSGIDSLSFSSPQAHANYAAYGDHAHQEISAPLAHLDLDFSAFMTSIPQYAM</sequence>
<feature type="compositionally biased region" description="Polar residues" evidence="4">
    <location>
        <begin position="270"/>
        <end position="281"/>
    </location>
</feature>
<feature type="compositionally biased region" description="Polar residues" evidence="4">
    <location>
        <begin position="240"/>
        <end position="250"/>
    </location>
</feature>
<organism evidence="6">
    <name type="scientific">Psilocybe cubensis</name>
    <name type="common">Psychedelic mushroom</name>
    <name type="synonym">Stropharia cubensis</name>
    <dbReference type="NCBI Taxonomy" id="181762"/>
    <lineage>
        <taxon>Eukaryota</taxon>
        <taxon>Fungi</taxon>
        <taxon>Dikarya</taxon>
        <taxon>Basidiomycota</taxon>
        <taxon>Agaricomycotina</taxon>
        <taxon>Agaricomycetes</taxon>
        <taxon>Agaricomycetidae</taxon>
        <taxon>Agaricales</taxon>
        <taxon>Agaricineae</taxon>
        <taxon>Strophariaceae</taxon>
        <taxon>Psilocybe</taxon>
    </lineage>
</organism>
<feature type="region of interest" description="Disordered" evidence="4">
    <location>
        <begin position="346"/>
        <end position="373"/>
    </location>
</feature>
<dbReference type="CDD" id="cd01389">
    <property type="entry name" value="HMG-box_ROX1-like"/>
    <property type="match status" value="1"/>
</dbReference>
<dbReference type="GO" id="GO:0005634">
    <property type="term" value="C:nucleus"/>
    <property type="evidence" value="ECO:0007669"/>
    <property type="project" value="UniProtKB-UniRule"/>
</dbReference>
<evidence type="ECO:0000256" key="1">
    <source>
        <dbReference type="ARBA" id="ARBA00023125"/>
    </source>
</evidence>
<feature type="compositionally biased region" description="Polar residues" evidence="4">
    <location>
        <begin position="14"/>
        <end position="34"/>
    </location>
</feature>
<dbReference type="AlphaFoldDB" id="A0A8H7XN61"/>
<keyword evidence="1 3" id="KW-0238">DNA-binding</keyword>
<feature type="region of interest" description="Disordered" evidence="4">
    <location>
        <begin position="1"/>
        <end position="34"/>
    </location>
</feature>
<dbReference type="OrthoDB" id="6247875at2759"/>
<name>A0A8H7XN61_PSICU</name>
<feature type="domain" description="HMG box" evidence="5">
    <location>
        <begin position="84"/>
        <end position="153"/>
    </location>
</feature>
<keyword evidence="2 3" id="KW-0539">Nucleus</keyword>
<feature type="region of interest" description="Disordered" evidence="4">
    <location>
        <begin position="53"/>
        <end position="86"/>
    </location>
</feature>
<evidence type="ECO:0000256" key="3">
    <source>
        <dbReference type="PROSITE-ProRule" id="PRU00267"/>
    </source>
</evidence>
<dbReference type="InterPro" id="IPR036910">
    <property type="entry name" value="HMG_box_dom_sf"/>
</dbReference>
<dbReference type="GO" id="GO:0000978">
    <property type="term" value="F:RNA polymerase II cis-regulatory region sequence-specific DNA binding"/>
    <property type="evidence" value="ECO:0007669"/>
    <property type="project" value="TreeGrafter"/>
</dbReference>
<reference evidence="6" key="1">
    <citation type="submission" date="2021-02" db="EMBL/GenBank/DDBJ databases">
        <title>Psilocybe cubensis genome.</title>
        <authorList>
            <person name="Mckernan K.J."/>
            <person name="Crawford S."/>
            <person name="Trippe A."/>
            <person name="Kane L.T."/>
            <person name="Mclaughlin S."/>
        </authorList>
    </citation>
    <scope>NUCLEOTIDE SEQUENCE [LARGE SCALE GENOMIC DNA]</scope>
    <source>
        <strain evidence="6">MGC-MH-2018</strain>
    </source>
</reference>
<evidence type="ECO:0000313" key="6">
    <source>
        <dbReference type="EMBL" id="KAG5162524.1"/>
    </source>
</evidence>
<dbReference type="Pfam" id="PF00505">
    <property type="entry name" value="HMG_box"/>
    <property type="match status" value="1"/>
</dbReference>
<dbReference type="PANTHER" id="PTHR45789">
    <property type="entry name" value="FI18025P1"/>
    <property type="match status" value="1"/>
</dbReference>
<feature type="compositionally biased region" description="Polar residues" evidence="4">
    <location>
        <begin position="355"/>
        <end position="364"/>
    </location>
</feature>
<gene>
    <name evidence="6" type="ORF">JR316_012409</name>
</gene>
<comment type="caution">
    <text evidence="6">The sequence shown here is derived from an EMBL/GenBank/DDBJ whole genome shotgun (WGS) entry which is preliminary data.</text>
</comment>
<proteinExistence type="predicted"/>
<evidence type="ECO:0000256" key="4">
    <source>
        <dbReference type="SAM" id="MobiDB-lite"/>
    </source>
</evidence>
<dbReference type="SUPFAM" id="SSF47095">
    <property type="entry name" value="HMG-box"/>
    <property type="match status" value="1"/>
</dbReference>